<evidence type="ECO:0000313" key="3">
    <source>
        <dbReference type="Proteomes" id="UP000801492"/>
    </source>
</evidence>
<evidence type="ECO:0000259" key="1">
    <source>
        <dbReference type="Pfam" id="PF18658"/>
    </source>
</evidence>
<dbReference type="InterPro" id="IPR040647">
    <property type="entry name" value="SPIN-DOC_Znf-C2H2"/>
</dbReference>
<evidence type="ECO:0000313" key="2">
    <source>
        <dbReference type="EMBL" id="KAF2904909.1"/>
    </source>
</evidence>
<dbReference type="PANTHER" id="PTHR45913">
    <property type="entry name" value="EPM2A-INTERACTING PROTEIN 1"/>
    <property type="match status" value="1"/>
</dbReference>
<protein>
    <recommendedName>
        <fullName evidence="1">SPIN-DOC-like zinc-finger domain-containing protein</fullName>
    </recommendedName>
</protein>
<reference evidence="2" key="1">
    <citation type="submission" date="2019-08" db="EMBL/GenBank/DDBJ databases">
        <title>The genome of the North American firefly Photinus pyralis.</title>
        <authorList>
            <consortium name="Photinus pyralis genome working group"/>
            <person name="Fallon T.R."/>
            <person name="Sander Lower S.E."/>
            <person name="Weng J.-K."/>
        </authorList>
    </citation>
    <scope>NUCLEOTIDE SEQUENCE</scope>
    <source>
        <strain evidence="2">TRF0915ILg1</strain>
        <tissue evidence="2">Whole body</tissue>
    </source>
</reference>
<dbReference type="Proteomes" id="UP000801492">
    <property type="component" value="Unassembled WGS sequence"/>
</dbReference>
<comment type="caution">
    <text evidence="2">The sequence shown here is derived from an EMBL/GenBank/DDBJ whole genome shotgun (WGS) entry which is preliminary data.</text>
</comment>
<sequence>MNEAKKRRLDIQCRKFKEEWTRKYLFQNIQNKAVCLVCNDTIAVFKKYNLKRHFSTKHCEYEAVSSDELKKLSETLQKRWVKQQCIFAQQSKTLNTECSPIAITEYLPTATNDYNRAAITKASYLVAHKIAKKCKPFVDCEFLKECMVEVSELLCPDKKHLFENISLSRRTFVRRIDNISHNLLTQLHLRAENFIFCSLALETCDIAETSQLSIFVRGINDDFEITEELLALYPLKSTTTDEDLFSAVQECMTKAHITWNKVVNITTDSCPRLTGLLKMITDKIKEINPDKEIIILHCIIHQEVLCKKVLKCDHIVTVLLSLPFSFNIDDAPANIQLQLIDIQSNQLLKEEFKNKSLVQFYASLDKKDFDELRNYAQLFLAIFGSSITDEKLQSAIRIATSELHPDFEGIIKLEHNRLHDSH</sequence>
<dbReference type="OrthoDB" id="6623314at2759"/>
<dbReference type="AlphaFoldDB" id="A0A8K0DIU6"/>
<dbReference type="Pfam" id="PF18658">
    <property type="entry name" value="zf-C2H2_12"/>
    <property type="match status" value="1"/>
</dbReference>
<dbReference type="PANTHER" id="PTHR45913:SF9">
    <property type="entry name" value="GENERAL TRANSCRIPTION FACTOR II-I REPEAT DOMAIN-CONTAINING PROTEIN 2-LIKE-RELATED"/>
    <property type="match status" value="1"/>
</dbReference>
<proteinExistence type="predicted"/>
<name>A0A8K0DIU6_IGNLU</name>
<organism evidence="2 3">
    <name type="scientific">Ignelater luminosus</name>
    <name type="common">Cucubano</name>
    <name type="synonym">Pyrophorus luminosus</name>
    <dbReference type="NCBI Taxonomy" id="2038154"/>
    <lineage>
        <taxon>Eukaryota</taxon>
        <taxon>Metazoa</taxon>
        <taxon>Ecdysozoa</taxon>
        <taxon>Arthropoda</taxon>
        <taxon>Hexapoda</taxon>
        <taxon>Insecta</taxon>
        <taxon>Pterygota</taxon>
        <taxon>Neoptera</taxon>
        <taxon>Endopterygota</taxon>
        <taxon>Coleoptera</taxon>
        <taxon>Polyphaga</taxon>
        <taxon>Elateriformia</taxon>
        <taxon>Elateroidea</taxon>
        <taxon>Elateridae</taxon>
        <taxon>Agrypninae</taxon>
        <taxon>Pyrophorini</taxon>
        <taxon>Ignelater</taxon>
    </lineage>
</organism>
<feature type="domain" description="SPIN-DOC-like zinc-finger" evidence="1">
    <location>
        <begin position="17"/>
        <end position="68"/>
    </location>
</feature>
<keyword evidence="3" id="KW-1185">Reference proteome</keyword>
<gene>
    <name evidence="2" type="ORF">ILUMI_01265</name>
</gene>
<dbReference type="EMBL" id="VTPC01000652">
    <property type="protein sequence ID" value="KAF2904909.1"/>
    <property type="molecule type" value="Genomic_DNA"/>
</dbReference>
<accession>A0A8K0DIU6</accession>